<reference evidence="5 6" key="2">
    <citation type="submission" date="2019-01" db="EMBL/GenBank/DDBJ databases">
        <title>A chromosome length genome reference of the Java medaka (oryzias javanicus).</title>
        <authorList>
            <person name="Herpin A."/>
            <person name="Takehana Y."/>
            <person name="Naruse K."/>
            <person name="Ansai S."/>
            <person name="Kawaguchi M."/>
        </authorList>
    </citation>
    <scope>NUCLEOTIDE SEQUENCE [LARGE SCALE GENOMIC DNA]</scope>
    <source>
        <strain evidence="5">RS831</strain>
        <tissue evidence="5">Whole body</tissue>
    </source>
</reference>
<evidence type="ECO:0000256" key="1">
    <source>
        <dbReference type="SAM" id="Coils"/>
    </source>
</evidence>
<evidence type="ECO:0000313" key="5">
    <source>
        <dbReference type="EMBL" id="RVE68722.1"/>
    </source>
</evidence>
<organism evidence="5 6">
    <name type="scientific">Oryzias javanicus</name>
    <name type="common">Javanese ricefish</name>
    <name type="synonym">Aplocheilus javanicus</name>
    <dbReference type="NCBI Taxonomy" id="123683"/>
    <lineage>
        <taxon>Eukaryota</taxon>
        <taxon>Metazoa</taxon>
        <taxon>Chordata</taxon>
        <taxon>Craniata</taxon>
        <taxon>Vertebrata</taxon>
        <taxon>Euteleostomi</taxon>
        <taxon>Actinopterygii</taxon>
        <taxon>Neopterygii</taxon>
        <taxon>Teleostei</taxon>
        <taxon>Neoteleostei</taxon>
        <taxon>Acanthomorphata</taxon>
        <taxon>Ovalentaria</taxon>
        <taxon>Atherinomorphae</taxon>
        <taxon>Beloniformes</taxon>
        <taxon>Adrianichthyidae</taxon>
        <taxon>Oryziinae</taxon>
        <taxon>Oryzias</taxon>
    </lineage>
</organism>
<feature type="compositionally biased region" description="Polar residues" evidence="2">
    <location>
        <begin position="1289"/>
        <end position="1303"/>
    </location>
</feature>
<dbReference type="Proteomes" id="UP000283210">
    <property type="component" value="Chromosome 9"/>
</dbReference>
<dbReference type="OrthoDB" id="431588at2759"/>
<sequence length="1359" mass="155993">MCDSRPVLFDTEVSTSRDMRTQHLYEDDTACSSNSSREQPLCDKPEEEVDEVTRLPDSVVVQCSSSNIVYRNKKKNCGKHEETLKQMETQLSQLSQEFEIQVTNLCKQTLSSLEEVDLRLNILKEGMENLEDLSLKEVYALWDTVEEEVKIKKTTISELNLRLREVEKRRGSEIQAILRLHCHKVEKIGFLTPPAVHGLFHTEATKLNLALIANRRCAARVELDLKKQTLQQEARLHQQWEDRLTCWRRSKEKEIVDQFRTFCRRGEKLQLIPDEQMEQTQRALTEQRCDIICKICSLVPPTCSSALVSDWFVKLTSLNSQLDHLHSDILTHYRCYEEQSWDELLREVELCKEAFSALELSEEQVNDIVISQLLPLIRQRQSQDEERLAALEMCCDAVAQHALKLSGHVFAAVKAAALQWEEHVIRSERVQEQLEQRLDDLKCSLQQRTEKKRENLDSLIQRLRQASSEDVVKSLLEKSEKFLQDIEHSCKECVSEQWEVLSRLPDLLMEELIFYSKNLSSLFHLTQAYQPGLEDLLKLHLSSSSTDRQISGSSLCQHSNTHLDGPTKTVVCQDNANTTHNSHNCLNKSSLLELCDIQLCATFTSTRGVIYTGPTFRCLAPNLSSSLQPETHLSTFPVELLTHTLTRFRVLFLDHLEQHFSEVLSSSVAMVAQRKDAVRLEQELQLQQLNPKHIQTHICQPRLAELHLHQESVDDLSEEMLKVFATCRMELQKLQSIISKKNEEFKITLSKTESSIQVVCSSRRLEAVFSALQDSLDRHIEETQHHQTVFRQRLSIRLEETRSKVSGFLNSMRMFSEGGDFAPEELRTIQMRIEKETKRISLTEKSILTELESFESKNFQQVKELSSHLLEKLSSLKSEVKFAEQIRKILSSAQLQIQTEAAGSNLQQTSISSSLEKLKTFKKNTKESPKVVCSLLSSVDEEIKKRCLYLDFNMGTLGRMPRPKSLKAVQPTLSFQQLSSSSVEHLQDPIVGIIKSMNNSLTLHGSAVEDQQGGRAAAGQNHIQLQKLTGVNVRPISKGSRSIRDNKKFQIFGSKLEEEQSIASFTSVLQSVLWKTNDILLQSAEDFYISKCGNIVLLLPDSLDKWAENMIQILLEYQKQAYHFLSKSREELVKQLFVLKELLSSLPAVIISKHEEQHKVWLKEQLAGITKKLEEMLAASEKERTSNFRELRVSMTEAMLEVVNSREELRQQKLHSAICCAHLQLQESLKARGKEFVTSLTLLSETLLHQTHNLFSVSEAKNASLTHQQSEDTAVTMEARTQTREAIRPSSSTAATHTKTQEAVTEHRDAAFKRFEERLKLELSGLDDDKRRQLNKEDQWNAYWRREIQALKNIRKNFS</sequence>
<name>A0A3S2M671_ORYJA</name>
<dbReference type="Pfam" id="PF14643">
    <property type="entry name" value="DUF4455"/>
    <property type="match status" value="1"/>
</dbReference>
<dbReference type="PANTHER" id="PTHR21444">
    <property type="entry name" value="COILED-COIL DOMAIN-CONTAINING PROTEIN 180"/>
    <property type="match status" value="1"/>
</dbReference>
<proteinExistence type="predicted"/>
<reference evidence="5 6" key="1">
    <citation type="submission" date="2018-11" db="EMBL/GenBank/DDBJ databases">
        <authorList>
            <person name="Lopez-Roques C."/>
            <person name="Donnadieu C."/>
            <person name="Bouchez O."/>
            <person name="Klopp C."/>
            <person name="Cabau C."/>
            <person name="Zahm M."/>
        </authorList>
    </citation>
    <scope>NUCLEOTIDE SEQUENCE [LARGE SCALE GENOMIC DNA]</scope>
    <source>
        <strain evidence="5">RS831</strain>
        <tissue evidence="5">Whole body</tissue>
    </source>
</reference>
<evidence type="ECO:0000313" key="6">
    <source>
        <dbReference type="Proteomes" id="UP000283210"/>
    </source>
</evidence>
<accession>A0A3S2M671</accession>
<dbReference type="Pfam" id="PF14644">
    <property type="entry name" value="DUF4456"/>
    <property type="match status" value="1"/>
</dbReference>
<protein>
    <recommendedName>
        <fullName evidence="7">DUF4455 domain-containing protein</fullName>
    </recommendedName>
</protein>
<feature type="domain" description="DUF4456" evidence="4">
    <location>
        <begin position="1081"/>
        <end position="1259"/>
    </location>
</feature>
<evidence type="ECO:0008006" key="7">
    <source>
        <dbReference type="Google" id="ProtNLM"/>
    </source>
</evidence>
<feature type="domain" description="DUF4455" evidence="3">
    <location>
        <begin position="78"/>
        <end position="529"/>
    </location>
</feature>
<keyword evidence="1" id="KW-0175">Coiled coil</keyword>
<feature type="coiled-coil region" evidence="1">
    <location>
        <begin position="424"/>
        <end position="469"/>
    </location>
</feature>
<dbReference type="InterPro" id="IPR028089">
    <property type="entry name" value="DUF4455"/>
</dbReference>
<dbReference type="EMBL" id="CM012445">
    <property type="protein sequence ID" value="RVE68722.1"/>
    <property type="molecule type" value="Genomic_DNA"/>
</dbReference>
<evidence type="ECO:0000259" key="3">
    <source>
        <dbReference type="Pfam" id="PF14643"/>
    </source>
</evidence>
<gene>
    <name evidence="5" type="ORF">OJAV_G00094210</name>
</gene>
<keyword evidence="6" id="KW-1185">Reference proteome</keyword>
<dbReference type="InterPro" id="IPR027914">
    <property type="entry name" value="DUF4456"/>
</dbReference>
<feature type="region of interest" description="Disordered" evidence="2">
    <location>
        <begin position="1284"/>
        <end position="1306"/>
    </location>
</feature>
<dbReference type="PANTHER" id="PTHR21444:SF14">
    <property type="entry name" value="COILED-COIL DOMAIN-CONTAINING PROTEIN 180"/>
    <property type="match status" value="1"/>
</dbReference>
<feature type="coiled-coil region" evidence="1">
    <location>
        <begin position="70"/>
        <end position="169"/>
    </location>
</feature>
<evidence type="ECO:0000259" key="4">
    <source>
        <dbReference type="Pfam" id="PF14644"/>
    </source>
</evidence>
<evidence type="ECO:0000256" key="2">
    <source>
        <dbReference type="SAM" id="MobiDB-lite"/>
    </source>
</evidence>